<feature type="transmembrane region" description="Helical" evidence="18">
    <location>
        <begin position="485"/>
        <end position="512"/>
    </location>
</feature>
<dbReference type="EMBL" id="MK423242">
    <property type="protein sequence ID" value="QCI61426.1"/>
    <property type="molecule type" value="Genomic_RNA"/>
</dbReference>
<gene>
    <name evidence="20" type="primary">F</name>
</gene>
<evidence type="ECO:0000256" key="10">
    <source>
        <dbReference type="ARBA" id="ARBA00022870"/>
    </source>
</evidence>
<dbReference type="EMBL" id="MF170888">
    <property type="protein sequence ID" value="AWA45299.1"/>
    <property type="molecule type" value="Viral_cRNA"/>
</dbReference>
<dbReference type="Gene3D" id="2.40.490.10">
    <property type="entry name" value="Newcastle disease virus like domain"/>
    <property type="match status" value="1"/>
</dbReference>
<reference evidence="21" key="3">
    <citation type="submission" date="2017-05" db="EMBL/GenBank/DDBJ databases">
        <title>Emergence of parainfluenza virus 5 in swine.</title>
        <authorList>
            <person name="Oh W.T."/>
            <person name="Chung H.C."/>
            <person name="Park B.K."/>
        </authorList>
    </citation>
    <scope>NUCLEOTIDE SEQUENCE</scope>
    <source>
        <strain evidence="21">Carina</strain>
    </source>
</reference>
<evidence type="ECO:0000256" key="9">
    <source>
        <dbReference type="ARBA" id="ARBA00022844"/>
    </source>
</evidence>
<keyword evidence="3" id="KW-1168">Fusion of virus membrane with host membrane</keyword>
<dbReference type="EMBL" id="MT124463">
    <property type="protein sequence ID" value="QJT78574.1"/>
    <property type="molecule type" value="Viral_cRNA"/>
</dbReference>
<evidence type="ECO:0000256" key="11">
    <source>
        <dbReference type="ARBA" id="ARBA00022879"/>
    </source>
</evidence>
<proteinExistence type="evidence at transcript level"/>
<dbReference type="GO" id="GO:0019031">
    <property type="term" value="C:viral envelope"/>
    <property type="evidence" value="ECO:0007669"/>
    <property type="project" value="UniProtKB-KW"/>
</dbReference>
<evidence type="ECO:0000313" key="21">
    <source>
        <dbReference type="EMBL" id="AWA45299.1"/>
    </source>
</evidence>
<evidence type="ECO:0000313" key="23">
    <source>
        <dbReference type="EMBL" id="QCI61390.1"/>
    </source>
</evidence>
<dbReference type="EMBL" id="KM067467">
    <property type="protein sequence ID" value="AIR09413.1"/>
    <property type="molecule type" value="mRNA"/>
</dbReference>
<evidence type="ECO:0000256" key="18">
    <source>
        <dbReference type="RuleBase" id="RU003705"/>
    </source>
</evidence>
<dbReference type="EMBL" id="KP893891">
    <property type="protein sequence ID" value="ALV83453.1"/>
    <property type="molecule type" value="Viral_cRNA"/>
</dbReference>
<accession>A0A089Q8U3</accession>
<evidence type="ECO:0000256" key="2">
    <source>
        <dbReference type="ARBA" id="ARBA00016586"/>
    </source>
</evidence>
<reference evidence="23" key="5">
    <citation type="submission" date="2019-01" db="EMBL/GenBank/DDBJ databases">
        <title>Prevalence, complete genome sequencing and phylogenetic analysis of porcine parainfluenza 5 virus in South Korea, 2014-2016.</title>
        <authorList>
            <person name="Chung H."/>
        </authorList>
    </citation>
    <scope>NUCLEOTIDE SEQUENCE</scope>
    <source>
        <strain evidence="24">N99</strain>
        <strain evidence="23">T399</strain>
    </source>
</reference>
<comment type="subunit">
    <text evidence="18">Homotrimer of disulfide-linked F1-F2.</text>
</comment>
<keyword evidence="14 18" id="KW-0472">Membrane</keyword>
<dbReference type="GO" id="GO:0046718">
    <property type="term" value="P:symbiont entry into host cell"/>
    <property type="evidence" value="ECO:0007669"/>
    <property type="project" value="UniProtKB-KW"/>
</dbReference>
<comment type="similarity">
    <text evidence="1 18">Belongs to the paramyxoviruses fusion glycoprotein family.</text>
</comment>
<evidence type="ECO:0000256" key="17">
    <source>
        <dbReference type="ARBA" id="ARBA00023296"/>
    </source>
</evidence>
<keyword evidence="9" id="KW-0946">Virion</keyword>
<keyword evidence="15" id="KW-1015">Disulfide bond</keyword>
<name>A0A089Q8U3_9MONO</name>
<evidence type="ECO:0000256" key="16">
    <source>
        <dbReference type="ARBA" id="ARBA00023180"/>
    </source>
</evidence>
<evidence type="ECO:0000256" key="7">
    <source>
        <dbReference type="ARBA" id="ARBA00022692"/>
    </source>
</evidence>
<evidence type="ECO:0000313" key="20">
    <source>
        <dbReference type="EMBL" id="ALV83453.1"/>
    </source>
</evidence>
<evidence type="ECO:0000256" key="1">
    <source>
        <dbReference type="ARBA" id="ARBA00008211"/>
    </source>
</evidence>
<dbReference type="FunFam" id="2.60.40.1690:FF:000002">
    <property type="entry name" value="Fusion glycoprotein F0"/>
    <property type="match status" value="1"/>
</dbReference>
<reference evidence="25" key="6">
    <citation type="submission" date="2020-02" db="EMBL/GenBank/DDBJ databases">
        <title>An outbreak of snake serious pneumonia disease in Hubei, China, 2019.</title>
        <authorList>
            <person name="Chen Y."/>
            <person name="Zhu H."/>
            <person name="Li X."/>
            <person name="Qian P."/>
        </authorList>
    </citation>
    <scope>NUCLEOTIDE SEQUENCE</scope>
    <source>
        <strain evidence="25">China/HB01/2019</strain>
    </source>
</reference>
<evidence type="ECO:0000256" key="14">
    <source>
        <dbReference type="ARBA" id="ARBA00023136"/>
    </source>
</evidence>
<evidence type="ECO:0000256" key="15">
    <source>
        <dbReference type="ARBA" id="ARBA00023157"/>
    </source>
</evidence>
<dbReference type="Gene3D" id="1.10.287.2480">
    <property type="match status" value="1"/>
</dbReference>
<protein>
    <recommendedName>
        <fullName evidence="2 18">Fusion glycoprotein F0</fullName>
    </recommendedName>
</protein>
<keyword evidence="5" id="KW-1169">Fusion of virus membrane with host cell membrane</keyword>
<keyword evidence="12 18" id="KW-1133">Transmembrane helix</keyword>
<dbReference type="EMBL" id="MK423236">
    <property type="protein sequence ID" value="QCI61390.1"/>
    <property type="molecule type" value="Genomic_RNA"/>
</dbReference>
<evidence type="ECO:0000313" key="27">
    <source>
        <dbReference type="Proteomes" id="UP000113787"/>
    </source>
</evidence>
<evidence type="ECO:0000313" key="26">
    <source>
        <dbReference type="Proteomes" id="UP000103164"/>
    </source>
</evidence>
<evidence type="ECO:0000313" key="24">
    <source>
        <dbReference type="EMBL" id="QCI61426.1"/>
    </source>
</evidence>
<dbReference type="Gene3D" id="2.60.40.1690">
    <property type="entry name" value="Head and neck region of the ectodomain of NDV fusion glycoprotein"/>
    <property type="match status" value="1"/>
</dbReference>
<dbReference type="GO" id="GO:0020002">
    <property type="term" value="C:host cell plasma membrane"/>
    <property type="evidence" value="ECO:0007669"/>
    <property type="project" value="UniProtKB-SubCell"/>
</dbReference>
<evidence type="ECO:0000256" key="6">
    <source>
        <dbReference type="ARBA" id="ARBA00022595"/>
    </source>
</evidence>
<dbReference type="Proteomes" id="UP000113787">
    <property type="component" value="Genome"/>
</dbReference>
<dbReference type="SUPFAM" id="SSF69922">
    <property type="entry name" value="Head and neck region of the ectodomain of NDV fusion glycoprotein"/>
    <property type="match status" value="1"/>
</dbReference>
<dbReference type="EMBL" id="MK423235">
    <property type="protein sequence ID" value="QCI61384.1"/>
    <property type="molecule type" value="Genomic_RNA"/>
</dbReference>
<comment type="subcellular location">
    <subcellularLocation>
        <location evidence="18">Virion membrane</location>
        <topology evidence="18">Single-pass type I membrane protein</topology>
    </subcellularLocation>
    <subcellularLocation>
        <location evidence="18">Host cell membrane</location>
        <topology evidence="18">Single-pass membrane protein</topology>
    </subcellularLocation>
</comment>
<keyword evidence="6" id="KW-1162">Viral penetration into host cytoplasm</keyword>
<evidence type="ECO:0000256" key="13">
    <source>
        <dbReference type="ARBA" id="ARBA00023054"/>
    </source>
</evidence>
<keyword evidence="8" id="KW-0732">Signal</keyword>
<keyword evidence="4" id="KW-1032">Host cell membrane</keyword>
<keyword evidence="10" id="KW-1043">Host membrane</keyword>
<dbReference type="Pfam" id="PF00523">
    <property type="entry name" value="Fusion_gly"/>
    <property type="match status" value="1"/>
</dbReference>
<keyword evidence="11 18" id="KW-0261">Viral envelope protein</keyword>
<dbReference type="GO" id="GO:0019064">
    <property type="term" value="P:fusion of virus membrane with host plasma membrane"/>
    <property type="evidence" value="ECO:0007669"/>
    <property type="project" value="UniProtKB-KW"/>
</dbReference>
<evidence type="ECO:0000313" key="25">
    <source>
        <dbReference type="EMBL" id="QJT78574.1"/>
    </source>
</evidence>
<evidence type="ECO:0000256" key="4">
    <source>
        <dbReference type="ARBA" id="ARBA00022511"/>
    </source>
</evidence>
<sequence length="551" mass="59076">MGTIIQFLVVSCLLAGAGSLDLAALMQIGVIPTNVRQLMYYTEASSAFIVVKLMPTIDSPISGCNITSISSYNATVTKLLQPIGENLETIRNQLIPTRRRRRFAGVVIGLAALGVATAAQVTAAVALVKANKNAAAILNLKNAIQKTNTAVADVVQATQSLGTAVQAVQDHINSVVSPAITAANCKAQDAIIGSILNLYLTELTTIFHNQITNPALSPITIQALRILLGSTLPTVVEKSFNTQISAAELLSSGLLTGQIVGLDLTYMQMVIKIELPTLTVQPATQIIDLATISAFINNQEVMAQLPTRVIVTGSLIQAYPASQCTITPNTVYCRYNDAQVLSDDTMACLQGNLTRCTFSPVVGSFLTRFVLFDGIVYANCRSMLCKCMQPAAVILQPSSSPVTVIDMYKCVSLQLDNLRFTITQLANVTYNSTIKLETSQILPIDPLDISQNLAAVNKSLSDALQHLAQSDTYLSAITSATTTSVLSIMAICLGSLGLILIILLSVVVWKLLTIVTANRNRMENFVYHNSAFHHSRSDLSEKNQPATLGTR</sequence>
<dbReference type="GO" id="GO:0055036">
    <property type="term" value="C:virion membrane"/>
    <property type="evidence" value="ECO:0007669"/>
    <property type="project" value="UniProtKB-SubCell"/>
</dbReference>
<dbReference type="Gene3D" id="6.10.10.110">
    <property type="match status" value="1"/>
</dbReference>
<dbReference type="SUPFAM" id="SSF58069">
    <property type="entry name" value="Virus ectodomain"/>
    <property type="match status" value="2"/>
</dbReference>
<reference evidence="19 26" key="1">
    <citation type="journal article" date="2015" name="Emerg. Infect. Dis.">
        <title>Parainfluenza Virus 5 as Possible Cause of Severe Respiratory Disease in Calves, China.</title>
        <authorList>
            <person name="Liu Y."/>
            <person name="Li N."/>
            <person name="Zhang S."/>
            <person name="Zhang F."/>
            <person name="Lian H."/>
            <person name="Hu R."/>
        </authorList>
    </citation>
    <scope>NUCLEOTIDE SEQUENCE [LARGE SCALE GENOMIC DNA]</scope>
    <source>
        <strain evidence="19">PV5-BC14</strain>
    </source>
</reference>
<keyword evidence="13" id="KW-0175">Coiled coil</keyword>
<evidence type="ECO:0000256" key="5">
    <source>
        <dbReference type="ARBA" id="ARBA00022521"/>
    </source>
</evidence>
<evidence type="ECO:0000313" key="19">
    <source>
        <dbReference type="EMBL" id="AIR09413.1"/>
    </source>
</evidence>
<keyword evidence="17" id="KW-1160">Virus entry into host cell</keyword>
<reference evidence="22" key="4">
    <citation type="submission" date="2019-01" db="EMBL/GenBank/DDBJ databases">
        <title>Prevalence, complete genome sequencing and phylogenetic analysis of porcine parainfluenza 5 virus in South Korea, 2014-2016.</title>
        <authorList>
            <person name="Chung H."/>
            <person name="Van Giap N."/>
        </authorList>
    </citation>
    <scope>NUCLEOTIDE SEQUENCE</scope>
    <source>
        <strain evidence="22">T398</strain>
    </source>
</reference>
<evidence type="ECO:0000313" key="22">
    <source>
        <dbReference type="EMBL" id="QCI61384.1"/>
    </source>
</evidence>
<organism evidence="19 26">
    <name type="scientific">Mammalian orthorubulavirus 5</name>
    <dbReference type="NCBI Taxonomy" id="2560580"/>
    <lineage>
        <taxon>Viruses</taxon>
        <taxon>Riboviria</taxon>
        <taxon>Orthornavirae</taxon>
        <taxon>Negarnaviricota</taxon>
        <taxon>Haploviricotina</taxon>
        <taxon>Monjiviricetes</taxon>
        <taxon>Mononegavirales</taxon>
        <taxon>Paramyxoviridae</taxon>
        <taxon>Rubulavirinae</taxon>
        <taxon>Orthorubulavirus</taxon>
        <taxon>Orthorubulavirus mammalis</taxon>
    </lineage>
</organism>
<dbReference type="SMR" id="A0A089Q8U3"/>
<dbReference type="Proteomes" id="UP000103164">
    <property type="component" value="Genome"/>
</dbReference>
<dbReference type="InterPro" id="IPR000776">
    <property type="entry name" value="Fusion_F0_Paramyxovir"/>
</dbReference>
<evidence type="ECO:0000256" key="3">
    <source>
        <dbReference type="ARBA" id="ARBA00022506"/>
    </source>
</evidence>
<reference evidence="20 27" key="2">
    <citation type="journal article" date="2015" name="Zhongguo Yu Fang Shou Yi Xue Bao">
        <title>The complete genome sequencing and analysis of canine parainfluenza virus strain CC-14.</title>
        <authorList>
            <person name="Gao S."/>
            <person name="Jin H."/>
            <person name="Zhang S."/>
            <person name="Liu Y."/>
            <person name="Hu R."/>
        </authorList>
    </citation>
    <scope>NUCLEOTIDE SEQUENCE [LARGE SCALE GENOMIC DNA]</scope>
    <source>
        <strain evidence="20">CC-14</strain>
    </source>
</reference>
<evidence type="ECO:0000256" key="12">
    <source>
        <dbReference type="ARBA" id="ARBA00022989"/>
    </source>
</evidence>
<keyword evidence="7 18" id="KW-0812">Transmembrane</keyword>
<evidence type="ECO:0000256" key="8">
    <source>
        <dbReference type="ARBA" id="ARBA00022729"/>
    </source>
</evidence>
<keyword evidence="16" id="KW-0325">Glycoprotein</keyword>